<dbReference type="InParanoid" id="D2UY75"/>
<keyword evidence="1" id="KW-0694">RNA-binding</keyword>
<name>D2UY75_NAEGR</name>
<keyword evidence="1" id="KW-0963">Cytoplasm</keyword>
<organism evidence="3">
    <name type="scientific">Naegleria gruberi</name>
    <name type="common">Amoeba</name>
    <dbReference type="NCBI Taxonomy" id="5762"/>
    <lineage>
        <taxon>Eukaryota</taxon>
        <taxon>Discoba</taxon>
        <taxon>Heterolobosea</taxon>
        <taxon>Tetramitia</taxon>
        <taxon>Eutetramitia</taxon>
        <taxon>Vahlkampfiidae</taxon>
        <taxon>Naegleria</taxon>
    </lineage>
</organism>
<dbReference type="GO" id="GO:0000178">
    <property type="term" value="C:exosome (RNase complex)"/>
    <property type="evidence" value="ECO:0007669"/>
    <property type="project" value="TreeGrafter"/>
</dbReference>
<dbReference type="KEGG" id="ngr:NAEGRDRAFT_29091"/>
<dbReference type="Proteomes" id="UP000006671">
    <property type="component" value="Unassembled WGS sequence"/>
</dbReference>
<sequence>MPSEVETSVLRFHNSLKVVEDMVKPLLEQPLTSKTSKLDPESRAKVNLCCAYTVNTLFYRMFIKC</sequence>
<dbReference type="EMBL" id="GG738845">
    <property type="protein sequence ID" value="EFC50423.1"/>
    <property type="molecule type" value="Genomic_DNA"/>
</dbReference>
<evidence type="ECO:0000313" key="2">
    <source>
        <dbReference type="EMBL" id="EFC50423.1"/>
    </source>
</evidence>
<dbReference type="GO" id="GO:0003677">
    <property type="term" value="F:DNA binding"/>
    <property type="evidence" value="ECO:0007669"/>
    <property type="project" value="UniProtKB-KW"/>
</dbReference>
<dbReference type="GO" id="GO:0005730">
    <property type="term" value="C:nucleolus"/>
    <property type="evidence" value="ECO:0007669"/>
    <property type="project" value="UniProtKB-SubCell"/>
</dbReference>
<dbReference type="RefSeq" id="XP_002683167.1">
    <property type="nucleotide sequence ID" value="XM_002683121.1"/>
</dbReference>
<evidence type="ECO:0000256" key="1">
    <source>
        <dbReference type="RuleBase" id="RU368003"/>
    </source>
</evidence>
<gene>
    <name evidence="2" type="ORF">NAEGRDRAFT_29091</name>
</gene>
<proteinExistence type="inferred from homology"/>
<dbReference type="PANTHER" id="PTHR15341">
    <property type="entry name" value="SUN-COR STEROID HORMONE RECEPTOR CO-REPRESSOR"/>
    <property type="match status" value="1"/>
</dbReference>
<dbReference type="VEuPathDB" id="AmoebaDB:NAEGRDRAFT_29091"/>
<keyword evidence="3" id="KW-1185">Reference proteome</keyword>
<keyword evidence="1" id="KW-0539">Nucleus</keyword>
<protein>
    <recommendedName>
        <fullName evidence="1">Nuclear nucleic acid-binding protein C1D</fullName>
    </recommendedName>
</protein>
<keyword evidence="1" id="KW-0698">rRNA processing</keyword>
<comment type="similarity">
    <text evidence="1">Belongs to the C1D family.</text>
</comment>
<dbReference type="OrthoDB" id="1421013at2759"/>
<comment type="function">
    <text evidence="1">Plays a role in the recruitment of the exosome to pre-rRNA to mediate the 3'-5' end processing of the 5.8S rRNA.</text>
</comment>
<dbReference type="GO" id="GO:0010468">
    <property type="term" value="P:regulation of gene expression"/>
    <property type="evidence" value="ECO:0007669"/>
    <property type="project" value="TreeGrafter"/>
</dbReference>
<dbReference type="GO" id="GO:0003723">
    <property type="term" value="F:RNA binding"/>
    <property type="evidence" value="ECO:0007669"/>
    <property type="project" value="UniProtKB-UniRule"/>
</dbReference>
<comment type="subcellular location">
    <subcellularLocation>
        <location evidence="1">Cytoplasm</location>
    </subcellularLocation>
    <subcellularLocation>
        <location evidence="1">Nucleus</location>
        <location evidence="1">Nucleolus</location>
    </subcellularLocation>
    <subcellularLocation>
        <location evidence="1">Nucleus</location>
    </subcellularLocation>
</comment>
<dbReference type="InterPro" id="IPR011082">
    <property type="entry name" value="Exosome-assoc_fac/DNA_repair"/>
</dbReference>
<dbReference type="AlphaFoldDB" id="D2UY75"/>
<comment type="subunit">
    <text evidence="1">Monomer and homodimer.</text>
</comment>
<dbReference type="GO" id="GO:0000460">
    <property type="term" value="P:maturation of 5.8S rRNA"/>
    <property type="evidence" value="ECO:0007669"/>
    <property type="project" value="TreeGrafter"/>
</dbReference>
<accession>D2UY75</accession>
<reference evidence="2 3" key="1">
    <citation type="journal article" date="2010" name="Cell">
        <title>The genome of Naegleria gruberi illuminates early eukaryotic versatility.</title>
        <authorList>
            <person name="Fritz-Laylin L.K."/>
            <person name="Prochnik S.E."/>
            <person name="Ginger M.L."/>
            <person name="Dacks J.B."/>
            <person name="Carpenter M.L."/>
            <person name="Field M.C."/>
            <person name="Kuo A."/>
            <person name="Paredez A."/>
            <person name="Chapman J."/>
            <person name="Pham J."/>
            <person name="Shu S."/>
            <person name="Neupane R."/>
            <person name="Cipriano M."/>
            <person name="Mancuso J."/>
            <person name="Tu H."/>
            <person name="Salamov A."/>
            <person name="Lindquist E."/>
            <person name="Shapiro H."/>
            <person name="Lucas S."/>
            <person name="Grigoriev I.V."/>
            <person name="Cande W.Z."/>
            <person name="Fulton C."/>
            <person name="Rokhsar D.S."/>
            <person name="Dawson S.C."/>
        </authorList>
    </citation>
    <scope>NUCLEOTIDE SEQUENCE [LARGE SCALE GENOMIC DNA]</scope>
    <source>
        <strain evidence="2 3">NEG-M</strain>
    </source>
</reference>
<dbReference type="PANTHER" id="PTHR15341:SF3">
    <property type="entry name" value="NUCLEAR NUCLEIC ACID-BINDING PROTEIN C1D"/>
    <property type="match status" value="1"/>
</dbReference>
<dbReference type="GeneID" id="8859070"/>
<dbReference type="GO" id="GO:0005737">
    <property type="term" value="C:cytoplasm"/>
    <property type="evidence" value="ECO:0007669"/>
    <property type="project" value="UniProtKB-SubCell"/>
</dbReference>
<keyword evidence="1" id="KW-0238">DNA-binding</keyword>
<evidence type="ECO:0000313" key="3">
    <source>
        <dbReference type="Proteomes" id="UP000006671"/>
    </source>
</evidence>